<keyword evidence="7" id="KW-1185">Reference proteome</keyword>
<feature type="domain" description="S1 motif" evidence="5">
    <location>
        <begin position="21"/>
        <end position="84"/>
    </location>
</feature>
<organism evidence="6 7">
    <name type="scientific">Criibacterium bergeronii</name>
    <dbReference type="NCBI Taxonomy" id="1871336"/>
    <lineage>
        <taxon>Bacteria</taxon>
        <taxon>Bacillati</taxon>
        <taxon>Bacillota</taxon>
        <taxon>Clostridia</taxon>
        <taxon>Peptostreptococcales</taxon>
        <taxon>Filifactoraceae</taxon>
        <taxon>Criibacterium</taxon>
    </lineage>
</organism>
<evidence type="ECO:0000256" key="2">
    <source>
        <dbReference type="ARBA" id="ARBA00022980"/>
    </source>
</evidence>
<feature type="domain" description="S1 motif" evidence="5">
    <location>
        <begin position="98"/>
        <end position="167"/>
    </location>
</feature>
<feature type="domain" description="S1 motif" evidence="5">
    <location>
        <begin position="188"/>
        <end position="257"/>
    </location>
</feature>
<evidence type="ECO:0000256" key="4">
    <source>
        <dbReference type="SAM" id="MobiDB-lite"/>
    </source>
</evidence>
<keyword evidence="2" id="KW-0689">Ribosomal protein</keyword>
<feature type="compositionally biased region" description="Basic and acidic residues" evidence="4">
    <location>
        <begin position="353"/>
        <end position="370"/>
    </location>
</feature>
<accession>A0A371IKE5</accession>
<protein>
    <submittedName>
        <fullName evidence="6">S1 RNA-binding domain-containing protein</fullName>
    </submittedName>
</protein>
<dbReference type="Gene3D" id="2.40.50.140">
    <property type="entry name" value="Nucleic acid-binding proteins"/>
    <property type="match status" value="4"/>
</dbReference>
<dbReference type="Pfam" id="PF00575">
    <property type="entry name" value="S1"/>
    <property type="match status" value="4"/>
</dbReference>
<dbReference type="CDD" id="cd05687">
    <property type="entry name" value="S1_RPS1_repeat_ec1_hs1"/>
    <property type="match status" value="1"/>
</dbReference>
<comment type="similarity">
    <text evidence="1">Belongs to the bacterial ribosomal protein bS1 family.</text>
</comment>
<feature type="region of interest" description="Disordered" evidence="4">
    <location>
        <begin position="344"/>
        <end position="370"/>
    </location>
</feature>
<dbReference type="FunFam" id="2.40.50.140:FF:000051">
    <property type="entry name" value="RNA-binding transcriptional accessory protein"/>
    <property type="match status" value="1"/>
</dbReference>
<name>A0A371IKE5_9FIRM</name>
<dbReference type="SMART" id="SM00316">
    <property type="entry name" value="S1"/>
    <property type="match status" value="4"/>
</dbReference>
<sequence>MSEMEKLLQEEENNYQEIYKGTVIEGKVLIEKDDAFYVDLKYKTDGVLPKSEVFDDENIKVGDTIKVYVTKVDKNNGEVLLSKRRVDEISSWEEIKKGDIITVTASDINNKGIIADYKSSIRGFIPLGHIELRYIGTDIAQGYLGKDFEVEVLDVDPKKRRLILSRKAILQKAQEEKFKEISDKIEEGKIFTGIIRDIKDYGLFVDIGGIVGLVHISEVSYDRNIKIHQAFHIDDKIQVKVINYDPEGNNRLSLSIKALSGHPWDEFSSTHNVGDVVEGEVKNIKDYGVFVNLAPVVDGFVHISNLSQDFIKNPKDILKVGDKVEVKIIGINQEEKKIELSMLFGENAPAEDGEQKPAEAEDAKQEDTEN</sequence>
<dbReference type="GO" id="GO:0003729">
    <property type="term" value="F:mRNA binding"/>
    <property type="evidence" value="ECO:0007669"/>
    <property type="project" value="TreeGrafter"/>
</dbReference>
<evidence type="ECO:0000313" key="6">
    <source>
        <dbReference type="EMBL" id="RDY20968.1"/>
    </source>
</evidence>
<comment type="caution">
    <text evidence="6">The sequence shown here is derived from an EMBL/GenBank/DDBJ whole genome shotgun (WGS) entry which is preliminary data.</text>
</comment>
<dbReference type="PRINTS" id="PR00681">
    <property type="entry name" value="RIBOSOMALS1"/>
</dbReference>
<keyword evidence="3" id="KW-0687">Ribonucleoprotein</keyword>
<dbReference type="SUPFAM" id="SSF50249">
    <property type="entry name" value="Nucleic acid-binding proteins"/>
    <property type="match status" value="4"/>
</dbReference>
<dbReference type="GO" id="GO:0006412">
    <property type="term" value="P:translation"/>
    <property type="evidence" value="ECO:0007669"/>
    <property type="project" value="TreeGrafter"/>
</dbReference>
<feature type="domain" description="S1 motif" evidence="5">
    <location>
        <begin position="274"/>
        <end position="343"/>
    </location>
</feature>
<dbReference type="CDD" id="cd04465">
    <property type="entry name" value="S1_RPS1_repeat_ec2_hs2"/>
    <property type="match status" value="1"/>
</dbReference>
<dbReference type="AlphaFoldDB" id="A0A371IKE5"/>
<dbReference type="InterPro" id="IPR035104">
    <property type="entry name" value="Ribosomal_protein_S1-like"/>
</dbReference>
<evidence type="ECO:0000256" key="3">
    <source>
        <dbReference type="ARBA" id="ARBA00023274"/>
    </source>
</evidence>
<evidence type="ECO:0000259" key="5">
    <source>
        <dbReference type="PROSITE" id="PS50126"/>
    </source>
</evidence>
<dbReference type="PANTHER" id="PTHR10724:SF7">
    <property type="entry name" value="SMALL RIBOSOMAL SUBUNIT PROTEIN BS1C"/>
    <property type="match status" value="1"/>
</dbReference>
<dbReference type="STRING" id="1871336.BBG48_09580"/>
<dbReference type="PANTHER" id="PTHR10724">
    <property type="entry name" value="30S RIBOSOMAL PROTEIN S1"/>
    <property type="match status" value="1"/>
</dbReference>
<dbReference type="EMBL" id="MBEW02000016">
    <property type="protein sequence ID" value="RDY20968.1"/>
    <property type="molecule type" value="Genomic_DNA"/>
</dbReference>
<reference evidence="6 7" key="1">
    <citation type="journal article" date="2016" name="Genome Announc.">
        <title>Draft Genome Sequence of Criibacterium bergeronii gen. nov., sp. nov., Strain CCRI-22567T, Isolated from a Vaginal Sample from a Woman with Bacterial Vaginosis.</title>
        <authorList>
            <person name="Maheux A.F."/>
            <person name="Berube E."/>
            <person name="Boudreau D.K."/>
            <person name="Raymond F."/>
            <person name="Corbeil J."/>
            <person name="Roy P.H."/>
            <person name="Boissinot M."/>
            <person name="Omar R.F."/>
        </authorList>
    </citation>
    <scope>NUCLEOTIDE SEQUENCE [LARGE SCALE GENOMIC DNA]</scope>
    <source>
        <strain evidence="6 7">CCRI-22567</strain>
    </source>
</reference>
<proteinExistence type="inferred from homology"/>
<dbReference type="InterPro" id="IPR003029">
    <property type="entry name" value="S1_domain"/>
</dbReference>
<dbReference type="InterPro" id="IPR050437">
    <property type="entry name" value="Ribos_protein_bS1-like"/>
</dbReference>
<dbReference type="Proteomes" id="UP000093352">
    <property type="component" value="Unassembled WGS sequence"/>
</dbReference>
<dbReference type="GO" id="GO:0003735">
    <property type="term" value="F:structural constituent of ribosome"/>
    <property type="evidence" value="ECO:0007669"/>
    <property type="project" value="TreeGrafter"/>
</dbReference>
<dbReference type="GO" id="GO:0005737">
    <property type="term" value="C:cytoplasm"/>
    <property type="evidence" value="ECO:0007669"/>
    <property type="project" value="UniProtKB-ARBA"/>
</dbReference>
<gene>
    <name evidence="6" type="ORF">BBG48_007355</name>
</gene>
<evidence type="ECO:0000313" key="7">
    <source>
        <dbReference type="Proteomes" id="UP000093352"/>
    </source>
</evidence>
<evidence type="ECO:0000256" key="1">
    <source>
        <dbReference type="ARBA" id="ARBA00006767"/>
    </source>
</evidence>
<dbReference type="InterPro" id="IPR012340">
    <property type="entry name" value="NA-bd_OB-fold"/>
</dbReference>
<dbReference type="PROSITE" id="PS50126">
    <property type="entry name" value="S1"/>
    <property type="match status" value="4"/>
</dbReference>